<sequence length="485" mass="52034">FTLCPALVSETGVPVGGPAGAIAYAINSVKFDPATAGRCDDDGVCSLAQGQGQWNIEALGHETFDFGDDMNHAHVQPSGEYHYHGMPELLMDLLGDDSSMTLVGWASDGFPVYARYGFADANDSSSEVISLQPSWRLKTEPDEGRPDTLTALEGGPGQGTNNPNIPIPMGAFTQDFEYVEGHGDLDECNGRIGVTPEFPEGIYYYMVTDDFPYFSRCLKGDIAGGGGGVPDCEDVPPGNPCCGDGVCGGPETEDNCPSDCGTASVAPELDNFSLSADSVNTSTTAVTVIYTLSASDPDDYLLDYTVRLILNGGPVNGGEIMETSGDFNSNLSSSNVSGAFVFPIGTTEGQWNARVLIHDESNNLTNLGPNELAEKNFQSHIIVDNTLLGSEKLNTLPMEFALLPNFPNPFNPSTSIRFHVPVRSNIDISVFDILGNHVETIINSEVYPGIRSIVWAPDRSVVSGMYFIRLKSDHFTSTKKVMFLK</sequence>
<dbReference type="EMBL" id="UINC01006274">
    <property type="protein sequence ID" value="SVA26552.1"/>
    <property type="molecule type" value="Genomic_DNA"/>
</dbReference>
<organism evidence="3">
    <name type="scientific">marine metagenome</name>
    <dbReference type="NCBI Taxonomy" id="408172"/>
    <lineage>
        <taxon>unclassified sequences</taxon>
        <taxon>metagenomes</taxon>
        <taxon>ecological metagenomes</taxon>
    </lineage>
</organism>
<dbReference type="NCBIfam" id="TIGR04183">
    <property type="entry name" value="Por_Secre_tail"/>
    <property type="match status" value="1"/>
</dbReference>
<dbReference type="AlphaFoldDB" id="A0A381UEB0"/>
<feature type="compositionally biased region" description="Basic and acidic residues" evidence="1">
    <location>
        <begin position="137"/>
        <end position="146"/>
    </location>
</feature>
<protein>
    <recommendedName>
        <fullName evidence="2">YHYH domain-containing protein</fullName>
    </recommendedName>
</protein>
<proteinExistence type="predicted"/>
<dbReference type="InterPro" id="IPR025924">
    <property type="entry name" value="YHYH_dom"/>
</dbReference>
<evidence type="ECO:0000259" key="2">
    <source>
        <dbReference type="Pfam" id="PF14240"/>
    </source>
</evidence>
<feature type="domain" description="YHYH" evidence="2">
    <location>
        <begin position="18"/>
        <end position="220"/>
    </location>
</feature>
<accession>A0A381UEB0</accession>
<feature type="non-terminal residue" evidence="3">
    <location>
        <position position="1"/>
    </location>
</feature>
<reference evidence="3" key="1">
    <citation type="submission" date="2018-05" db="EMBL/GenBank/DDBJ databases">
        <authorList>
            <person name="Lanie J.A."/>
            <person name="Ng W.-L."/>
            <person name="Kazmierczak K.M."/>
            <person name="Andrzejewski T.M."/>
            <person name="Davidsen T.M."/>
            <person name="Wayne K.J."/>
            <person name="Tettelin H."/>
            <person name="Glass J.I."/>
            <person name="Rusch D."/>
            <person name="Podicherti R."/>
            <person name="Tsui H.-C.T."/>
            <person name="Winkler M.E."/>
        </authorList>
    </citation>
    <scope>NUCLEOTIDE SEQUENCE</scope>
</reference>
<dbReference type="Pfam" id="PF14240">
    <property type="entry name" value="YHYH"/>
    <property type="match status" value="1"/>
</dbReference>
<feature type="region of interest" description="Disordered" evidence="1">
    <location>
        <begin position="137"/>
        <end position="162"/>
    </location>
</feature>
<dbReference type="InterPro" id="IPR026444">
    <property type="entry name" value="Secre_tail"/>
</dbReference>
<evidence type="ECO:0000313" key="3">
    <source>
        <dbReference type="EMBL" id="SVA26552.1"/>
    </source>
</evidence>
<gene>
    <name evidence="3" type="ORF">METZ01_LOCUS79406</name>
</gene>
<evidence type="ECO:0000256" key="1">
    <source>
        <dbReference type="SAM" id="MobiDB-lite"/>
    </source>
</evidence>
<name>A0A381UEB0_9ZZZZ</name>